<keyword evidence="2" id="KW-1185">Reference proteome</keyword>
<gene>
    <name evidence="1" type="ORF">INF37_15240</name>
</gene>
<name>A0ABR9RF87_9FIRM</name>
<accession>A0ABR9RF87</accession>
<dbReference type="RefSeq" id="WP_193539335.1">
    <property type="nucleotide sequence ID" value="NZ_JADCKF010000020.1"/>
</dbReference>
<comment type="caution">
    <text evidence="1">The sequence shown here is derived from an EMBL/GenBank/DDBJ whole genome shotgun (WGS) entry which is preliminary data.</text>
</comment>
<protein>
    <submittedName>
        <fullName evidence="1">Uncharacterized protein</fullName>
    </submittedName>
</protein>
<sequence length="178" mass="20433">MIQELLSNMKKIPVSDVRKFYFSSITNSVIDEGTLLRFEFLDMFKIRKRISRAVRNIVEVGNEENSILYIQINPSKQWQISIGSIPDAPNEEMLSQKVLFSMQEKTTVCGSCPEAGALYLQSNNMPWEQAALQFLLACTLIEIFLVFQDLSEELCLYFGLAHSHYCVKVGQIEEYMVD</sequence>
<organism evidence="1 2">
    <name type="scientific">Pseudoflavonifractor gallinarum</name>
    <dbReference type="NCBI Taxonomy" id="2779352"/>
    <lineage>
        <taxon>Bacteria</taxon>
        <taxon>Bacillati</taxon>
        <taxon>Bacillota</taxon>
        <taxon>Clostridia</taxon>
        <taxon>Eubacteriales</taxon>
        <taxon>Oscillospiraceae</taxon>
        <taxon>Pseudoflavonifractor</taxon>
    </lineage>
</organism>
<evidence type="ECO:0000313" key="1">
    <source>
        <dbReference type="EMBL" id="MBE5057329.1"/>
    </source>
</evidence>
<proteinExistence type="predicted"/>
<evidence type="ECO:0000313" key="2">
    <source>
        <dbReference type="Proteomes" id="UP000806211"/>
    </source>
</evidence>
<dbReference type="Proteomes" id="UP000806211">
    <property type="component" value="Unassembled WGS sequence"/>
</dbReference>
<dbReference type="EMBL" id="JADCKF010000020">
    <property type="protein sequence ID" value="MBE5057329.1"/>
    <property type="molecule type" value="Genomic_DNA"/>
</dbReference>
<reference evidence="1 2" key="1">
    <citation type="submission" date="2020-10" db="EMBL/GenBank/DDBJ databases">
        <title>ChiBAC.</title>
        <authorList>
            <person name="Zenner C."/>
            <person name="Hitch T.C.A."/>
            <person name="Clavel T."/>
        </authorList>
    </citation>
    <scope>NUCLEOTIDE SEQUENCE [LARGE SCALE GENOMIC DNA]</scope>
    <source>
        <strain evidence="1 2">DSM 107456</strain>
    </source>
</reference>